<dbReference type="InterPro" id="IPR013149">
    <property type="entry name" value="ADH-like_C"/>
</dbReference>
<gene>
    <name evidence="9" type="ORF">OXX778_LOCUS241</name>
</gene>
<evidence type="ECO:0000313" key="9">
    <source>
        <dbReference type="EMBL" id="CAF0705338.1"/>
    </source>
</evidence>
<proteinExistence type="inferred from homology"/>
<dbReference type="InterPro" id="IPR041694">
    <property type="entry name" value="ADH_N_2"/>
</dbReference>
<feature type="domain" description="Enoyl reductase (ER)" evidence="8">
    <location>
        <begin position="16"/>
        <end position="322"/>
    </location>
</feature>
<dbReference type="GO" id="GO:0006693">
    <property type="term" value="P:prostaglandin metabolic process"/>
    <property type="evidence" value="ECO:0007669"/>
    <property type="project" value="TreeGrafter"/>
</dbReference>
<evidence type="ECO:0000256" key="6">
    <source>
        <dbReference type="ARBA" id="ARBA00048290"/>
    </source>
</evidence>
<dbReference type="Gene3D" id="3.40.50.720">
    <property type="entry name" value="NAD(P)-binding Rossmann-like Domain"/>
    <property type="match status" value="1"/>
</dbReference>
<dbReference type="InterPro" id="IPR036291">
    <property type="entry name" value="NAD(P)-bd_dom_sf"/>
</dbReference>
<protein>
    <recommendedName>
        <fullName evidence="4">15-oxoprostaglandin 13-reductase</fullName>
        <ecNumber evidence="2">1.3.1.48</ecNumber>
    </recommendedName>
    <alternativeName>
        <fullName evidence="4">15-oxoprostaglandin 13-reductase</fullName>
    </alternativeName>
</protein>
<dbReference type="GO" id="GO:0047522">
    <property type="term" value="F:15-oxoprostaglandin 13-reductase [NAD(P)+] activity"/>
    <property type="evidence" value="ECO:0007669"/>
    <property type="project" value="UniProtKB-EC"/>
</dbReference>
<dbReference type="SUPFAM" id="SSF50129">
    <property type="entry name" value="GroES-like"/>
    <property type="match status" value="2"/>
</dbReference>
<dbReference type="SMART" id="SM00829">
    <property type="entry name" value="PKS_ER"/>
    <property type="match status" value="1"/>
</dbReference>
<dbReference type="SUPFAM" id="SSF51735">
    <property type="entry name" value="NAD(P)-binding Rossmann-fold domains"/>
    <property type="match status" value="1"/>
</dbReference>
<dbReference type="InterPro" id="IPR045010">
    <property type="entry name" value="MDR_fam"/>
</dbReference>
<dbReference type="Pfam" id="PF16884">
    <property type="entry name" value="ADH_N_2"/>
    <property type="match status" value="1"/>
</dbReference>
<organism evidence="9 10">
    <name type="scientific">Brachionus calyciflorus</name>
    <dbReference type="NCBI Taxonomy" id="104777"/>
    <lineage>
        <taxon>Eukaryota</taxon>
        <taxon>Metazoa</taxon>
        <taxon>Spiralia</taxon>
        <taxon>Gnathifera</taxon>
        <taxon>Rotifera</taxon>
        <taxon>Eurotatoria</taxon>
        <taxon>Monogononta</taxon>
        <taxon>Pseudotrocha</taxon>
        <taxon>Ploima</taxon>
        <taxon>Brachionidae</taxon>
        <taxon>Brachionus</taxon>
    </lineage>
</organism>
<dbReference type="InterPro" id="IPR011032">
    <property type="entry name" value="GroES-like_sf"/>
</dbReference>
<accession>A0A813MAA0</accession>
<sequence>MKGKKYILSKAFSGQANDDNFQLVEFDLPDELKEGEVLCQAVYLSVDPYMRLFPNTEGSPVIGEQLAEVIKTRNGEFPLATLVLTKAGWQSHFISNGEGLNPIRFDLGATPISYTLGALGMPGATAYFGLKKCDPKPNEIICVSAAAGAVGSLVGQLAKIQGLTVIGFVGSEDKLNWCKELGFDHVFNYKSSNFGEALSQVAPNGVDIYFDNVGGDYYHTIINKHMRKGGRVLVCGSIQTYQDKDTRKYDATNVSVLMNELSIYGFMCYSYYEQWPIAFTEMNKLIQEGRLKVKEQVYTGFENMKEAFLGLFKGDNVGKAVVKTVNSFTHYP</sequence>
<keyword evidence="3" id="KW-0560">Oxidoreductase</keyword>
<dbReference type="EC" id="1.3.1.48" evidence="2"/>
<comment type="catalytic activity">
    <reaction evidence="6">
        <text>13,14-dihydro-15-oxo-PGF2alpha + NADP(+) = 15-oxoprostaglandin F2alpha + NADPH + H(+)</text>
        <dbReference type="Rhea" id="RHEA:50588"/>
        <dbReference type="ChEBI" id="CHEBI:15378"/>
        <dbReference type="ChEBI" id="CHEBI:57783"/>
        <dbReference type="ChEBI" id="CHEBI:58349"/>
        <dbReference type="ChEBI" id="CHEBI:133374"/>
        <dbReference type="ChEBI" id="CHEBI:133409"/>
    </reaction>
    <physiologicalReaction direction="right-to-left" evidence="6">
        <dbReference type="Rhea" id="RHEA:50590"/>
    </physiologicalReaction>
</comment>
<evidence type="ECO:0000259" key="8">
    <source>
        <dbReference type="SMART" id="SM00829"/>
    </source>
</evidence>
<keyword evidence="10" id="KW-1185">Reference proteome</keyword>
<dbReference type="Gene3D" id="3.90.180.10">
    <property type="entry name" value="Medium-chain alcohol dehydrogenases, catalytic domain"/>
    <property type="match status" value="1"/>
</dbReference>
<comment type="catalytic activity">
    <reaction evidence="7">
        <text>13,14-dihydro-15-oxo-prostaglandin E1 + NADP(+) = 15-oxoprostaglandin E1 + NADPH + H(+)</text>
        <dbReference type="Rhea" id="RHEA:50584"/>
        <dbReference type="ChEBI" id="CHEBI:15378"/>
        <dbReference type="ChEBI" id="CHEBI:57401"/>
        <dbReference type="ChEBI" id="CHEBI:57783"/>
        <dbReference type="ChEBI" id="CHEBI:58349"/>
        <dbReference type="ChEBI" id="CHEBI:133408"/>
    </reaction>
    <physiologicalReaction direction="right-to-left" evidence="7">
        <dbReference type="Rhea" id="RHEA:50586"/>
    </physiologicalReaction>
</comment>
<evidence type="ECO:0000256" key="1">
    <source>
        <dbReference type="ARBA" id="ARBA00010460"/>
    </source>
</evidence>
<dbReference type="Proteomes" id="UP000663879">
    <property type="component" value="Unassembled WGS sequence"/>
</dbReference>
<comment type="caution">
    <text evidence="9">The sequence shown here is derived from an EMBL/GenBank/DDBJ whole genome shotgun (WGS) entry which is preliminary data.</text>
</comment>
<dbReference type="Pfam" id="PF00107">
    <property type="entry name" value="ADH_zinc_N"/>
    <property type="match status" value="1"/>
</dbReference>
<dbReference type="OrthoDB" id="809632at2759"/>
<reference evidence="9" key="1">
    <citation type="submission" date="2021-02" db="EMBL/GenBank/DDBJ databases">
        <authorList>
            <person name="Nowell W R."/>
        </authorList>
    </citation>
    <scope>NUCLEOTIDE SEQUENCE</scope>
    <source>
        <strain evidence="9">Ploen Becks lab</strain>
    </source>
</reference>
<dbReference type="AlphaFoldDB" id="A0A813MAA0"/>
<evidence type="ECO:0000256" key="7">
    <source>
        <dbReference type="ARBA" id="ARBA00049070"/>
    </source>
</evidence>
<evidence type="ECO:0000256" key="3">
    <source>
        <dbReference type="ARBA" id="ARBA00023002"/>
    </source>
</evidence>
<dbReference type="InterPro" id="IPR020843">
    <property type="entry name" value="ER"/>
</dbReference>
<dbReference type="FunFam" id="3.40.50.720:FF:000121">
    <property type="entry name" value="Prostaglandin reductase 2"/>
    <property type="match status" value="1"/>
</dbReference>
<comment type="similarity">
    <text evidence="1">Belongs to the NADP-dependent oxidoreductase L4BD family.</text>
</comment>
<comment type="catalytic activity">
    <reaction evidence="5">
        <text>13,14-dihydro-15-oxo-prostaglandin F1alpha + NADP(+) = 15-oxoprostaglandin F1alpha + NADPH + H(+)</text>
        <dbReference type="Rhea" id="RHEA:50592"/>
        <dbReference type="ChEBI" id="CHEBI:15378"/>
        <dbReference type="ChEBI" id="CHEBI:57783"/>
        <dbReference type="ChEBI" id="CHEBI:58349"/>
        <dbReference type="ChEBI" id="CHEBI:79072"/>
        <dbReference type="ChEBI" id="CHEBI:133411"/>
    </reaction>
    <physiologicalReaction direction="right-to-left" evidence="5">
        <dbReference type="Rhea" id="RHEA:50594"/>
    </physiologicalReaction>
</comment>
<evidence type="ECO:0000256" key="4">
    <source>
        <dbReference type="ARBA" id="ARBA00033119"/>
    </source>
</evidence>
<evidence type="ECO:0000256" key="2">
    <source>
        <dbReference type="ARBA" id="ARBA00011981"/>
    </source>
</evidence>
<dbReference type="PANTHER" id="PTHR43205">
    <property type="entry name" value="PROSTAGLANDIN REDUCTASE"/>
    <property type="match status" value="1"/>
</dbReference>
<name>A0A813MAA0_9BILA</name>
<dbReference type="PANTHER" id="PTHR43205:SF7">
    <property type="entry name" value="PROSTAGLANDIN REDUCTASE 1"/>
    <property type="match status" value="1"/>
</dbReference>
<evidence type="ECO:0000256" key="5">
    <source>
        <dbReference type="ARBA" id="ARBA00047878"/>
    </source>
</evidence>
<dbReference type="EMBL" id="CAJNOC010000011">
    <property type="protein sequence ID" value="CAF0705338.1"/>
    <property type="molecule type" value="Genomic_DNA"/>
</dbReference>
<evidence type="ECO:0000313" key="10">
    <source>
        <dbReference type="Proteomes" id="UP000663879"/>
    </source>
</evidence>